<name>A0A175YGC8_DAUCS</name>
<protein>
    <submittedName>
        <fullName evidence="1">Uncharacterized protein</fullName>
    </submittedName>
</protein>
<reference evidence="1" key="1">
    <citation type="journal article" date="2016" name="Nat. Genet.">
        <title>A high-quality carrot genome assembly provides new insights into carotenoid accumulation and asterid genome evolution.</title>
        <authorList>
            <person name="Iorizzo M."/>
            <person name="Ellison S."/>
            <person name="Senalik D."/>
            <person name="Zeng P."/>
            <person name="Satapoomin P."/>
            <person name="Huang J."/>
            <person name="Bowman M."/>
            <person name="Iovene M."/>
            <person name="Sanseverino W."/>
            <person name="Cavagnaro P."/>
            <person name="Yildiz M."/>
            <person name="Macko-Podgorni A."/>
            <person name="Moranska E."/>
            <person name="Grzebelus E."/>
            <person name="Grzebelus D."/>
            <person name="Ashrafi H."/>
            <person name="Zheng Z."/>
            <person name="Cheng S."/>
            <person name="Spooner D."/>
            <person name="Van Deynze A."/>
            <person name="Simon P."/>
        </authorList>
    </citation>
    <scope>NUCLEOTIDE SEQUENCE</scope>
    <source>
        <tissue evidence="1">Leaf</tissue>
    </source>
</reference>
<keyword evidence="2" id="KW-1185">Reference proteome</keyword>
<evidence type="ECO:0000313" key="2">
    <source>
        <dbReference type="Proteomes" id="UP000077755"/>
    </source>
</evidence>
<sequence length="359" mass="39708">MDLTWELPDENFIKINVFCIISEVPLPNGNSLGVGVIARNDGAENLWTAMGTMANLSEEQALLSGIQSACIEAKKKGWKLLHIETSNRDVFDTIIAQHHIILREDQREAYALFNTVHANNRKNGRTDRCISCVPASMNGTARYLAEYGMRNMSEFAEFKGMIGDLSYHLDRDMGMALMSPLLEVGSNMGEGEVIDAPKPPSPVRGLKRKFSSLDRATPTAHPSFVPTTLSLSIPGSSLHANRDKGKSKLYKDYAFNDDGVVCPRAIKMMEEGKLAGFNDFFKHEVVDMDVPLLSGIYARDVLHHAVQGTLHSLLADRSSQWDSFSRMFSGFMQVEEVLQAMGFSTPPSKGSKKFKGPSN</sequence>
<dbReference type="AlphaFoldDB" id="A0A175YGC8"/>
<reference evidence="1" key="2">
    <citation type="submission" date="2022-03" db="EMBL/GenBank/DDBJ databases">
        <title>Draft title - Genomic analysis of global carrot germplasm unveils the trajectory of domestication and the origin of high carotenoid orange carrot.</title>
        <authorList>
            <person name="Iorizzo M."/>
            <person name="Ellison S."/>
            <person name="Senalik D."/>
            <person name="Macko-Podgorni A."/>
            <person name="Grzebelus D."/>
            <person name="Bostan H."/>
            <person name="Rolling W."/>
            <person name="Curaba J."/>
            <person name="Simon P."/>
        </authorList>
    </citation>
    <scope>NUCLEOTIDE SEQUENCE</scope>
    <source>
        <tissue evidence="1">Leaf</tissue>
    </source>
</reference>
<dbReference type="EMBL" id="CP093351">
    <property type="protein sequence ID" value="WOH15579.1"/>
    <property type="molecule type" value="Genomic_DNA"/>
</dbReference>
<evidence type="ECO:0000313" key="1">
    <source>
        <dbReference type="EMBL" id="WOH15579.1"/>
    </source>
</evidence>
<organism evidence="1 2">
    <name type="scientific">Daucus carota subsp. sativus</name>
    <name type="common">Carrot</name>
    <dbReference type="NCBI Taxonomy" id="79200"/>
    <lineage>
        <taxon>Eukaryota</taxon>
        <taxon>Viridiplantae</taxon>
        <taxon>Streptophyta</taxon>
        <taxon>Embryophyta</taxon>
        <taxon>Tracheophyta</taxon>
        <taxon>Spermatophyta</taxon>
        <taxon>Magnoliopsida</taxon>
        <taxon>eudicotyledons</taxon>
        <taxon>Gunneridae</taxon>
        <taxon>Pentapetalae</taxon>
        <taxon>asterids</taxon>
        <taxon>campanulids</taxon>
        <taxon>Apiales</taxon>
        <taxon>Apiaceae</taxon>
        <taxon>Apioideae</taxon>
        <taxon>Scandiceae</taxon>
        <taxon>Daucinae</taxon>
        <taxon>Daucus</taxon>
        <taxon>Daucus sect. Daucus</taxon>
    </lineage>
</organism>
<gene>
    <name evidence="1" type="ORF">DCAR_0935121</name>
</gene>
<dbReference type="Proteomes" id="UP000077755">
    <property type="component" value="Chromosome 9"/>
</dbReference>
<accession>A0A175YGC8</accession>
<proteinExistence type="predicted"/>
<dbReference type="Gramene" id="KZM82669">
    <property type="protein sequence ID" value="KZM82669"/>
    <property type="gene ID" value="DCAR_030238"/>
</dbReference>